<dbReference type="RefSeq" id="WP_172423074.1">
    <property type="nucleotide sequence ID" value="NZ_CP019717.1"/>
</dbReference>
<proteinExistence type="predicted"/>
<organism evidence="1 2">
    <name type="scientific">Paenibacillus larvae subsp. larvae</name>
    <dbReference type="NCBI Taxonomy" id="147375"/>
    <lineage>
        <taxon>Bacteria</taxon>
        <taxon>Bacillati</taxon>
        <taxon>Bacillota</taxon>
        <taxon>Bacilli</taxon>
        <taxon>Bacillales</taxon>
        <taxon>Paenibacillaceae</taxon>
        <taxon>Paenibacillus</taxon>
    </lineage>
</organism>
<evidence type="ECO:0000313" key="1">
    <source>
        <dbReference type="EMBL" id="QHZ50705.1"/>
    </source>
</evidence>
<reference evidence="1 2" key="1">
    <citation type="journal article" date="2020" name="Int. J. Med. Microbiol.">
        <title>Discovery of Paenibacillus larvae ERIC V: Phenotypic and genomic comparison to genotypes ERIC I-IV reveal different inventories of virulence factors which correlate with epidemiological prevalences of American Foulbrood.</title>
        <authorList>
            <person name="Beims H."/>
            <person name="Bunk B."/>
            <person name="Erler S."/>
            <person name="Mohr K.I."/>
            <person name="Sproer C."/>
            <person name="Pradella S."/>
            <person name="Gunther G."/>
            <person name="Rohde M."/>
            <person name="von der Ohe W."/>
            <person name="Steinert M."/>
        </authorList>
    </citation>
    <scope>NUCLEOTIDE SEQUENCE [LARGE SCALE GENOMIC DNA]</scope>
    <source>
        <strain evidence="1">Eric_V</strain>
    </source>
</reference>
<protein>
    <submittedName>
        <fullName evidence="1">Phage protein</fullName>
    </submittedName>
</protein>
<dbReference type="EMBL" id="CP019717">
    <property type="protein sequence ID" value="QHZ50705.1"/>
    <property type="molecule type" value="Genomic_DNA"/>
</dbReference>
<gene>
    <name evidence="1" type="ORF">ERICV_01547</name>
</gene>
<accession>A0A6C0QPM2</accession>
<sequence length="137" mass="16085">MAKWGDVDLSEFNKFTKNLEKASNRDLMGRFISDFLIEMAMRADRKIKKRTPVGKTGQLRRNWKVGSIQKSGNAYVVEISNETHYASFVEYGHRTRDLKGWVEGRFMATIPMKEIERELPKYLEKRFTKFLEGLMGR</sequence>
<evidence type="ECO:0000313" key="2">
    <source>
        <dbReference type="Proteomes" id="UP000464330"/>
    </source>
</evidence>
<dbReference type="Proteomes" id="UP000464330">
    <property type="component" value="Chromosome"/>
</dbReference>
<dbReference type="Pfam" id="PF04883">
    <property type="entry name" value="HK97-gp10_like"/>
    <property type="match status" value="1"/>
</dbReference>
<name>A0A6C0QPM2_9BACL</name>
<dbReference type="InterPro" id="IPR010064">
    <property type="entry name" value="HK97-gp10_tail"/>
</dbReference>
<dbReference type="AlphaFoldDB" id="A0A6C0QPM2"/>